<proteinExistence type="predicted"/>
<gene>
    <name evidence="1" type="ORF">A3B25_01540</name>
</gene>
<protein>
    <submittedName>
        <fullName evidence="1">Uncharacterized protein</fullName>
    </submittedName>
</protein>
<name>A0A1G2GX14_9BACT</name>
<comment type="caution">
    <text evidence="1">The sequence shown here is derived from an EMBL/GenBank/DDBJ whole genome shotgun (WGS) entry which is preliminary data.</text>
</comment>
<accession>A0A1G2GX14</accession>
<evidence type="ECO:0000313" key="1">
    <source>
        <dbReference type="EMBL" id="OGZ54722.1"/>
    </source>
</evidence>
<reference evidence="1 2" key="1">
    <citation type="journal article" date="2016" name="Nat. Commun.">
        <title>Thousands of microbial genomes shed light on interconnected biogeochemical processes in an aquifer system.</title>
        <authorList>
            <person name="Anantharaman K."/>
            <person name="Brown C.T."/>
            <person name="Hug L.A."/>
            <person name="Sharon I."/>
            <person name="Castelle C.J."/>
            <person name="Probst A.J."/>
            <person name="Thomas B.C."/>
            <person name="Singh A."/>
            <person name="Wilkins M.J."/>
            <person name="Karaoz U."/>
            <person name="Brodie E.L."/>
            <person name="Williams K.H."/>
            <person name="Hubbard S.S."/>
            <person name="Banfield J.F."/>
        </authorList>
    </citation>
    <scope>NUCLEOTIDE SEQUENCE [LARGE SCALE GENOMIC DNA]</scope>
</reference>
<dbReference type="Proteomes" id="UP000179106">
    <property type="component" value="Unassembled WGS sequence"/>
</dbReference>
<dbReference type="EMBL" id="MHNW01000002">
    <property type="protein sequence ID" value="OGZ54722.1"/>
    <property type="molecule type" value="Genomic_DNA"/>
</dbReference>
<sequence length="153" mass="18132">MKHRELFKERYGKIIFTTEFQRIPFVRPPTFMAVDRKRNFGLKHRNNTLFTKIALAFIQRTLVPPYEPARKTALPTPRRRRDAYFFIEIEILRFDDELTFTILARFILSHGFCPPEADPPSEDNSGTVFPYLEVYETLRKKKTTDVLHPPLIC</sequence>
<organism evidence="1 2">
    <name type="scientific">Candidatus Ryanbacteria bacterium RIFCSPLOWO2_01_FULL_48_26</name>
    <dbReference type="NCBI Taxonomy" id="1802126"/>
    <lineage>
        <taxon>Bacteria</taxon>
        <taxon>Candidatus Ryaniibacteriota</taxon>
    </lineage>
</organism>
<dbReference type="AlphaFoldDB" id="A0A1G2GX14"/>
<evidence type="ECO:0000313" key="2">
    <source>
        <dbReference type="Proteomes" id="UP000179106"/>
    </source>
</evidence>
<dbReference type="STRING" id="1802126.A3B25_01540"/>